<dbReference type="STRING" id="39966.A0A369J2W3"/>
<dbReference type="OrthoDB" id="269227at2759"/>
<comment type="cofactor">
    <cofactor evidence="1">
        <name>FAD</name>
        <dbReference type="ChEBI" id="CHEBI:57692"/>
    </cofactor>
</comment>
<keyword evidence="13" id="KW-1185">Reference proteome</keyword>
<dbReference type="GO" id="GO:0016614">
    <property type="term" value="F:oxidoreductase activity, acting on CH-OH group of donors"/>
    <property type="evidence" value="ECO:0007669"/>
    <property type="project" value="InterPro"/>
</dbReference>
<proteinExistence type="inferred from homology"/>
<dbReference type="SUPFAM" id="SSF51905">
    <property type="entry name" value="FAD/NAD(P)-binding domain"/>
    <property type="match status" value="1"/>
</dbReference>
<dbReference type="Gene3D" id="3.30.560.10">
    <property type="entry name" value="Glucose Oxidase, domain 3"/>
    <property type="match status" value="1"/>
</dbReference>
<dbReference type="PROSITE" id="PS00623">
    <property type="entry name" value="GMC_OXRED_1"/>
    <property type="match status" value="1"/>
</dbReference>
<keyword evidence="4" id="KW-0732">Signal</keyword>
<keyword evidence="3 9" id="KW-0285">Flavoprotein</keyword>
<dbReference type="PROSITE" id="PS00624">
    <property type="entry name" value="GMC_OXRED_2"/>
    <property type="match status" value="1"/>
</dbReference>
<dbReference type="EMBL" id="LUEZ02000158">
    <property type="protein sequence ID" value="RDB15490.1"/>
    <property type="molecule type" value="Genomic_DNA"/>
</dbReference>
<protein>
    <submittedName>
        <fullName evidence="12">Glucose oxidase</fullName>
    </submittedName>
</protein>
<reference evidence="12" key="1">
    <citation type="submission" date="2018-04" db="EMBL/GenBank/DDBJ databases">
        <title>Whole genome sequencing of Hypsizygus marmoreus.</title>
        <authorList>
            <person name="Choi I.-G."/>
            <person name="Min B."/>
            <person name="Kim J.-G."/>
            <person name="Kim S."/>
            <person name="Oh Y.-L."/>
            <person name="Kong W.-S."/>
            <person name="Park H."/>
            <person name="Jeong J."/>
            <person name="Song E.-S."/>
        </authorList>
    </citation>
    <scope>NUCLEOTIDE SEQUENCE [LARGE SCALE GENOMIC DNA]</scope>
    <source>
        <strain evidence="12">51987-8</strain>
    </source>
</reference>
<evidence type="ECO:0000313" key="13">
    <source>
        <dbReference type="Proteomes" id="UP000076154"/>
    </source>
</evidence>
<name>A0A369J2W3_HYPMA</name>
<sequence length="599" mass="65384">MPLVSIDTVSDKSFDYVILGGGTAGLVLAARLTEDPETSVLVLEAGPANLNDNLLLRPAQFGLQFGKPEYDWAFQTKPQKHMNGTQLVWRSGRGLGGGSGINLMCWTKPPSGDIDDLERLGNPGWNWKNYEKYANKAEKFVPLPKDSRGLNVENWNVGTDGPLVTAHTKTYLDIEVKALETFVNLGIPPASAPLSGDPNGVFFIPNTIDSKTFTRTYSTTAYFVPNADRPNLSVLVNANANKLVFDEKSTDGLLATGAEFEYEGKVHVAHAKKDVIVSAGTLKTPQILELSGIGSKEVLDAIDIPVKVELPGVGENLQEHTNLGVSFEVPDDFVGDTFDVLRNPEVAAKQVALHATGSGVHTMGITLLSFNPLQRLSDRADAIHHATKEKITQNADKYSPGRLELLKLQLERLQRQSPGCETILVPGFRSAPKPPVPGKRYITFVAASNHPFSRGTVHAVSADPRVNPEFDPHYFEEDIDLQTLLEMIKFIRKIPETSPFKEALGTPIKEYNPGPEIQTDEQIIAWLKKCLGSTFHPAGTSAMLPREKGGVVNPELKVYGTKNVRVVDLSILPLHFASHSQSSVYAIAEQAADIIKGKF</sequence>
<evidence type="ECO:0000259" key="10">
    <source>
        <dbReference type="PROSITE" id="PS00623"/>
    </source>
</evidence>
<comment type="caution">
    <text evidence="12">The sequence shown here is derived from an EMBL/GenBank/DDBJ whole genome shotgun (WGS) entry which is preliminary data.</text>
</comment>
<dbReference type="Proteomes" id="UP000076154">
    <property type="component" value="Unassembled WGS sequence"/>
</dbReference>
<keyword evidence="5 9" id="KW-0274">FAD</keyword>
<evidence type="ECO:0000256" key="7">
    <source>
        <dbReference type="ARBA" id="ARBA00023180"/>
    </source>
</evidence>
<evidence type="ECO:0000256" key="1">
    <source>
        <dbReference type="ARBA" id="ARBA00001974"/>
    </source>
</evidence>
<dbReference type="PIRSF" id="PIRSF000137">
    <property type="entry name" value="Alcohol_oxidase"/>
    <property type="match status" value="1"/>
</dbReference>
<evidence type="ECO:0000256" key="6">
    <source>
        <dbReference type="ARBA" id="ARBA00023002"/>
    </source>
</evidence>
<organism evidence="12 13">
    <name type="scientific">Hypsizygus marmoreus</name>
    <name type="common">White beech mushroom</name>
    <name type="synonym">Agaricus marmoreus</name>
    <dbReference type="NCBI Taxonomy" id="39966"/>
    <lineage>
        <taxon>Eukaryota</taxon>
        <taxon>Fungi</taxon>
        <taxon>Dikarya</taxon>
        <taxon>Basidiomycota</taxon>
        <taxon>Agaricomycotina</taxon>
        <taxon>Agaricomycetes</taxon>
        <taxon>Agaricomycetidae</taxon>
        <taxon>Agaricales</taxon>
        <taxon>Tricholomatineae</taxon>
        <taxon>Lyophyllaceae</taxon>
        <taxon>Hypsizygus</taxon>
    </lineage>
</organism>
<dbReference type="AlphaFoldDB" id="A0A369J2W3"/>
<keyword evidence="6" id="KW-0560">Oxidoreductase</keyword>
<dbReference type="Gene3D" id="3.50.50.60">
    <property type="entry name" value="FAD/NAD(P)-binding domain"/>
    <property type="match status" value="1"/>
</dbReference>
<feature type="domain" description="Glucose-methanol-choline oxidoreductase N-terminal" evidence="10">
    <location>
        <begin position="92"/>
        <end position="115"/>
    </location>
</feature>
<dbReference type="PANTHER" id="PTHR11552:SF201">
    <property type="entry name" value="GLUCOSE-METHANOL-CHOLINE OXIDOREDUCTASE N-TERMINAL DOMAIN-CONTAINING PROTEIN"/>
    <property type="match status" value="1"/>
</dbReference>
<dbReference type="PANTHER" id="PTHR11552">
    <property type="entry name" value="GLUCOSE-METHANOL-CHOLINE GMC OXIDOREDUCTASE"/>
    <property type="match status" value="1"/>
</dbReference>
<evidence type="ECO:0000259" key="11">
    <source>
        <dbReference type="PROSITE" id="PS00624"/>
    </source>
</evidence>
<evidence type="ECO:0000313" key="12">
    <source>
        <dbReference type="EMBL" id="RDB15490.1"/>
    </source>
</evidence>
<evidence type="ECO:0000256" key="4">
    <source>
        <dbReference type="ARBA" id="ARBA00022729"/>
    </source>
</evidence>
<accession>A0A369J2W3</accession>
<dbReference type="Pfam" id="PF00732">
    <property type="entry name" value="GMC_oxred_N"/>
    <property type="match status" value="1"/>
</dbReference>
<dbReference type="Pfam" id="PF05199">
    <property type="entry name" value="GMC_oxred_C"/>
    <property type="match status" value="1"/>
</dbReference>
<dbReference type="InterPro" id="IPR000172">
    <property type="entry name" value="GMC_OxRdtase_N"/>
</dbReference>
<feature type="active site" description="Proton donor" evidence="8">
    <location>
        <position position="536"/>
    </location>
</feature>
<comment type="similarity">
    <text evidence="2 9">Belongs to the GMC oxidoreductase family.</text>
</comment>
<feature type="active site" description="Proton acceptor" evidence="8">
    <location>
        <position position="579"/>
    </location>
</feature>
<feature type="domain" description="Glucose-methanol-choline oxidoreductase N-terminal" evidence="11">
    <location>
        <begin position="280"/>
        <end position="294"/>
    </location>
</feature>
<dbReference type="InterPro" id="IPR036188">
    <property type="entry name" value="FAD/NAD-bd_sf"/>
</dbReference>
<evidence type="ECO:0000256" key="2">
    <source>
        <dbReference type="ARBA" id="ARBA00010790"/>
    </source>
</evidence>
<dbReference type="SUPFAM" id="SSF54373">
    <property type="entry name" value="FAD-linked reductases, C-terminal domain"/>
    <property type="match status" value="1"/>
</dbReference>
<dbReference type="InterPro" id="IPR012132">
    <property type="entry name" value="GMC_OxRdtase"/>
</dbReference>
<keyword evidence="7" id="KW-0325">Glycoprotein</keyword>
<dbReference type="InParanoid" id="A0A369J2W3"/>
<evidence type="ECO:0000256" key="5">
    <source>
        <dbReference type="ARBA" id="ARBA00022827"/>
    </source>
</evidence>
<dbReference type="InterPro" id="IPR007867">
    <property type="entry name" value="GMC_OxRtase_C"/>
</dbReference>
<gene>
    <name evidence="12" type="primary">gox</name>
    <name evidence="12" type="ORF">Hypma_004183</name>
</gene>
<evidence type="ECO:0000256" key="9">
    <source>
        <dbReference type="RuleBase" id="RU003968"/>
    </source>
</evidence>
<evidence type="ECO:0000256" key="3">
    <source>
        <dbReference type="ARBA" id="ARBA00022630"/>
    </source>
</evidence>
<dbReference type="GO" id="GO:0050660">
    <property type="term" value="F:flavin adenine dinucleotide binding"/>
    <property type="evidence" value="ECO:0007669"/>
    <property type="project" value="InterPro"/>
</dbReference>
<evidence type="ECO:0000256" key="8">
    <source>
        <dbReference type="PIRSR" id="PIRSR000137-1"/>
    </source>
</evidence>